<accession>A0A6G1ECF2</accession>
<sequence length="251" mass="26184">MAANQGDPHHREPGQRRPICGVCTKPLRLCLCGRLRCPPLDTTVGVTILQHVMEASHPLNSTRVARLGLRNLAVAQVSDVNHRASFHLRTLDGAAASGRGHAAATGNRGRLDGPGEIQVLEGDCFGVGTGGLAALGQCEGERFDSAIQPDGISDGISGELGGAISCDRCDYVTTGIHDSSDLGVNDANLGGSSCGEGLDLVDAPDKIGYDLDGDVCGVGIDLSGDEGFRFQNLMMTEKMLELPLLLRKAGL</sequence>
<dbReference type="InterPro" id="IPR039262">
    <property type="entry name" value="DTWD2/TAPT"/>
</dbReference>
<organism evidence="1 2">
    <name type="scientific">Oryza meyeriana var. granulata</name>
    <dbReference type="NCBI Taxonomy" id="110450"/>
    <lineage>
        <taxon>Eukaryota</taxon>
        <taxon>Viridiplantae</taxon>
        <taxon>Streptophyta</taxon>
        <taxon>Embryophyta</taxon>
        <taxon>Tracheophyta</taxon>
        <taxon>Spermatophyta</taxon>
        <taxon>Magnoliopsida</taxon>
        <taxon>Liliopsida</taxon>
        <taxon>Poales</taxon>
        <taxon>Poaceae</taxon>
        <taxon>BOP clade</taxon>
        <taxon>Oryzoideae</taxon>
        <taxon>Oryzeae</taxon>
        <taxon>Oryzinae</taxon>
        <taxon>Oryza</taxon>
        <taxon>Oryza meyeriana</taxon>
    </lineage>
</organism>
<dbReference type="AlphaFoldDB" id="A0A6G1ECF2"/>
<protein>
    <submittedName>
        <fullName evidence="1">Uncharacterized protein</fullName>
    </submittedName>
</protein>
<gene>
    <name evidence="1" type="ORF">E2562_034662</name>
</gene>
<proteinExistence type="predicted"/>
<dbReference type="OrthoDB" id="408541at2759"/>
<reference evidence="1 2" key="1">
    <citation type="submission" date="2019-11" db="EMBL/GenBank/DDBJ databases">
        <title>Whole genome sequence of Oryza granulata.</title>
        <authorList>
            <person name="Li W."/>
        </authorList>
    </citation>
    <scope>NUCLEOTIDE SEQUENCE [LARGE SCALE GENOMIC DNA]</scope>
    <source>
        <strain evidence="2">cv. Menghai</strain>
        <tissue evidence="1">Leaf</tissue>
    </source>
</reference>
<name>A0A6G1ECF2_9ORYZ</name>
<dbReference type="PANTHER" id="PTHR21392:SF0">
    <property type="entry name" value="TRNA-URIDINE AMINOCARBOXYPROPYLTRANSFERASE 2"/>
    <property type="match status" value="1"/>
</dbReference>
<dbReference type="EMBL" id="SPHZ02000004">
    <property type="protein sequence ID" value="KAF0922419.1"/>
    <property type="molecule type" value="Genomic_DNA"/>
</dbReference>
<dbReference type="PANTHER" id="PTHR21392">
    <property type="entry name" value="TRNA-URIDINE AMINOCARBOXYPROPYLTRANSFERASE 2"/>
    <property type="match status" value="1"/>
</dbReference>
<evidence type="ECO:0000313" key="1">
    <source>
        <dbReference type="EMBL" id="KAF0922419.1"/>
    </source>
</evidence>
<keyword evidence="2" id="KW-1185">Reference proteome</keyword>
<evidence type="ECO:0000313" key="2">
    <source>
        <dbReference type="Proteomes" id="UP000479710"/>
    </source>
</evidence>
<dbReference type="Proteomes" id="UP000479710">
    <property type="component" value="Unassembled WGS sequence"/>
</dbReference>
<comment type="caution">
    <text evidence="1">The sequence shown here is derived from an EMBL/GenBank/DDBJ whole genome shotgun (WGS) entry which is preliminary data.</text>
</comment>